<sequence length="124" mass="13753">MHDNGRQGAFDLSQLQGVSGILPTQPRAVAYPQAHDGHHLRSTRVGKRAFKKPAYTWWKGLKRAQLPYHAGVGLPHGCVNARPRSVCQQQTPSFTSEFDCARRTGEDEESENLTSTNAKCCHPN</sequence>
<keyword evidence="3" id="KW-1185">Reference proteome</keyword>
<feature type="region of interest" description="Disordered" evidence="1">
    <location>
        <begin position="102"/>
        <end position="124"/>
    </location>
</feature>
<name>A0A7I7ST22_9MYCO</name>
<dbReference type="AlphaFoldDB" id="A0A7I7ST22"/>
<reference evidence="2 3" key="1">
    <citation type="journal article" date="2019" name="Emerg. Microbes Infect.">
        <title>Comprehensive subspecies identification of 175 nontuberculous mycobacteria species based on 7547 genomic profiles.</title>
        <authorList>
            <person name="Matsumoto Y."/>
            <person name="Kinjo T."/>
            <person name="Motooka D."/>
            <person name="Nabeya D."/>
            <person name="Jung N."/>
            <person name="Uechi K."/>
            <person name="Horii T."/>
            <person name="Iida T."/>
            <person name="Fujita J."/>
            <person name="Nakamura S."/>
        </authorList>
    </citation>
    <scope>NUCLEOTIDE SEQUENCE [LARGE SCALE GENOMIC DNA]</scope>
    <source>
        <strain evidence="2 3">JCM 30395</strain>
    </source>
</reference>
<protein>
    <submittedName>
        <fullName evidence="2">Uncharacterized protein</fullName>
    </submittedName>
</protein>
<evidence type="ECO:0000313" key="3">
    <source>
        <dbReference type="Proteomes" id="UP000466445"/>
    </source>
</evidence>
<dbReference type="KEGG" id="msar:MSAR_21020"/>
<organism evidence="2 3">
    <name type="scientific">Mycolicibacterium sarraceniae</name>
    <dbReference type="NCBI Taxonomy" id="1534348"/>
    <lineage>
        <taxon>Bacteria</taxon>
        <taxon>Bacillati</taxon>
        <taxon>Actinomycetota</taxon>
        <taxon>Actinomycetes</taxon>
        <taxon>Mycobacteriales</taxon>
        <taxon>Mycobacteriaceae</taxon>
        <taxon>Mycolicibacterium</taxon>
    </lineage>
</organism>
<proteinExistence type="predicted"/>
<evidence type="ECO:0000313" key="2">
    <source>
        <dbReference type="EMBL" id="BBY58966.1"/>
    </source>
</evidence>
<dbReference type="EMBL" id="AP022595">
    <property type="protein sequence ID" value="BBY58966.1"/>
    <property type="molecule type" value="Genomic_DNA"/>
</dbReference>
<evidence type="ECO:0000256" key="1">
    <source>
        <dbReference type="SAM" id="MobiDB-lite"/>
    </source>
</evidence>
<dbReference type="Proteomes" id="UP000466445">
    <property type="component" value="Chromosome"/>
</dbReference>
<accession>A0A7I7ST22</accession>
<gene>
    <name evidence="2" type="ORF">MSAR_21020</name>
</gene>